<keyword evidence="11" id="KW-0326">Glycosidase</keyword>
<evidence type="ECO:0000256" key="1">
    <source>
        <dbReference type="ARBA" id="ARBA00000829"/>
    </source>
</evidence>
<dbReference type="SUPFAM" id="SSF49785">
    <property type="entry name" value="Galactose-binding domain-like"/>
    <property type="match status" value="1"/>
</dbReference>
<comment type="catalytic activity">
    <reaction evidence="1">
        <text>Hydrolysis of terminal, non-reducing beta-D-mannose residues in beta-D-mannosides.</text>
        <dbReference type="EC" id="3.2.1.25"/>
    </reaction>
</comment>
<dbReference type="Proteomes" id="UP000236725">
    <property type="component" value="Unassembled WGS sequence"/>
</dbReference>
<keyword evidence="18" id="KW-1185">Reference proteome</keyword>
<dbReference type="Pfam" id="PF00703">
    <property type="entry name" value="Glyco_hydro_2"/>
    <property type="match status" value="1"/>
</dbReference>
<comment type="subunit">
    <text evidence="4">Monomer.</text>
</comment>
<dbReference type="InterPro" id="IPR036156">
    <property type="entry name" value="Beta-gal/glucu_dom_sf"/>
</dbReference>
<dbReference type="InterPro" id="IPR013783">
    <property type="entry name" value="Ig-like_fold"/>
</dbReference>
<dbReference type="SUPFAM" id="SSF49303">
    <property type="entry name" value="beta-Galactosidase/glucuronidase domain"/>
    <property type="match status" value="2"/>
</dbReference>
<feature type="domain" description="Glycoside hydrolase family 2 immunoglobulin-like beta-sandwich" evidence="13">
    <location>
        <begin position="235"/>
        <end position="344"/>
    </location>
</feature>
<organism evidence="17 18">
    <name type="scientific">Parabacteroides chinchillae</name>
    <dbReference type="NCBI Taxonomy" id="871327"/>
    <lineage>
        <taxon>Bacteria</taxon>
        <taxon>Pseudomonadati</taxon>
        <taxon>Bacteroidota</taxon>
        <taxon>Bacteroidia</taxon>
        <taxon>Bacteroidales</taxon>
        <taxon>Tannerellaceae</taxon>
        <taxon>Parabacteroides</taxon>
    </lineage>
</organism>
<reference evidence="17 18" key="1">
    <citation type="submission" date="2016-10" db="EMBL/GenBank/DDBJ databases">
        <authorList>
            <person name="Varghese N."/>
            <person name="Submissions S."/>
        </authorList>
    </citation>
    <scope>NUCLEOTIDE SEQUENCE [LARGE SCALE GENOMIC DNA]</scope>
    <source>
        <strain evidence="17 18">DSM 29073</strain>
    </source>
</reference>
<evidence type="ECO:0000256" key="11">
    <source>
        <dbReference type="ARBA" id="ARBA00023295"/>
    </source>
</evidence>
<evidence type="ECO:0000259" key="15">
    <source>
        <dbReference type="Pfam" id="PF17753"/>
    </source>
</evidence>
<dbReference type="InterPro" id="IPR017853">
    <property type="entry name" value="GH"/>
</dbReference>
<dbReference type="EC" id="3.2.1.25" evidence="5"/>
<gene>
    <name evidence="17" type="ORF">SAMN05444001_10673</name>
</gene>
<keyword evidence="7" id="KW-0732">Signal</keyword>
<dbReference type="InterPro" id="IPR008979">
    <property type="entry name" value="Galactose-bd-like_sf"/>
</dbReference>
<dbReference type="Gene3D" id="3.20.20.80">
    <property type="entry name" value="Glycosidases"/>
    <property type="match status" value="1"/>
</dbReference>
<comment type="caution">
    <text evidence="17">The sequence shown here is derived from an EMBL/GenBank/DDBJ whole genome shotgun (WGS) entry which is preliminary data.</text>
</comment>
<dbReference type="GO" id="GO:0005975">
    <property type="term" value="P:carbohydrate metabolic process"/>
    <property type="evidence" value="ECO:0007669"/>
    <property type="project" value="InterPro"/>
</dbReference>
<dbReference type="AlphaFoldDB" id="A0A8G2F132"/>
<dbReference type="Gene3D" id="2.60.40.10">
    <property type="entry name" value="Immunoglobulins"/>
    <property type="match status" value="2"/>
</dbReference>
<evidence type="ECO:0000256" key="2">
    <source>
        <dbReference type="ARBA" id="ARBA00003150"/>
    </source>
</evidence>
<comment type="similarity">
    <text evidence="3">Belongs to the glycosyl hydrolase 2 family.</text>
</comment>
<evidence type="ECO:0000256" key="6">
    <source>
        <dbReference type="ARBA" id="ARBA00015707"/>
    </source>
</evidence>
<dbReference type="InterPro" id="IPR006102">
    <property type="entry name" value="Ig-like_GH2"/>
</dbReference>
<evidence type="ECO:0000256" key="8">
    <source>
        <dbReference type="ARBA" id="ARBA00022801"/>
    </source>
</evidence>
<dbReference type="InterPro" id="IPR050887">
    <property type="entry name" value="Beta-mannosidase_GH2"/>
</dbReference>
<evidence type="ECO:0000256" key="4">
    <source>
        <dbReference type="ARBA" id="ARBA00011245"/>
    </source>
</evidence>
<evidence type="ECO:0000256" key="10">
    <source>
        <dbReference type="ARBA" id="ARBA00023180"/>
    </source>
</evidence>
<keyword evidence="9" id="KW-1015">Disulfide bond</keyword>
<evidence type="ECO:0000256" key="5">
    <source>
        <dbReference type="ARBA" id="ARBA00012754"/>
    </source>
</evidence>
<accession>A0A8G2F132</accession>
<dbReference type="GO" id="GO:0004567">
    <property type="term" value="F:beta-mannosidase activity"/>
    <property type="evidence" value="ECO:0007669"/>
    <property type="project" value="UniProtKB-EC"/>
</dbReference>
<dbReference type="SUPFAM" id="SSF51445">
    <property type="entry name" value="(Trans)glycosidases"/>
    <property type="match status" value="1"/>
</dbReference>
<dbReference type="InterPro" id="IPR054593">
    <property type="entry name" value="Beta-mannosidase-like_N2"/>
</dbReference>
<evidence type="ECO:0000313" key="18">
    <source>
        <dbReference type="Proteomes" id="UP000236725"/>
    </source>
</evidence>
<name>A0A8G2F132_9BACT</name>
<dbReference type="GO" id="GO:0006516">
    <property type="term" value="P:glycoprotein catabolic process"/>
    <property type="evidence" value="ECO:0007669"/>
    <property type="project" value="TreeGrafter"/>
</dbReference>
<feature type="domain" description="Beta-mannosidase-like galactose-binding" evidence="16">
    <location>
        <begin position="60"/>
        <end position="225"/>
    </location>
</feature>
<dbReference type="Pfam" id="PF02836">
    <property type="entry name" value="Glyco_hydro_2_C"/>
    <property type="match status" value="1"/>
</dbReference>
<evidence type="ECO:0000259" key="16">
    <source>
        <dbReference type="Pfam" id="PF22666"/>
    </source>
</evidence>
<dbReference type="Pfam" id="PF22666">
    <property type="entry name" value="Glyco_hydro_2_N2"/>
    <property type="match status" value="1"/>
</dbReference>
<protein>
    <recommendedName>
        <fullName evidence="6">Beta-mannosidase</fullName>
        <ecNumber evidence="5">3.2.1.25</ecNumber>
    </recommendedName>
    <alternativeName>
        <fullName evidence="12">Lysosomal beta A mannosidase</fullName>
    </alternativeName>
</protein>
<dbReference type="InterPro" id="IPR006103">
    <property type="entry name" value="Glyco_hydro_2_cat"/>
</dbReference>
<evidence type="ECO:0000256" key="7">
    <source>
        <dbReference type="ARBA" id="ARBA00022729"/>
    </source>
</evidence>
<dbReference type="PANTHER" id="PTHR43730:SF1">
    <property type="entry name" value="BETA-MANNOSIDASE"/>
    <property type="match status" value="1"/>
</dbReference>
<keyword evidence="10" id="KW-0325">Glycoprotein</keyword>
<evidence type="ECO:0000256" key="12">
    <source>
        <dbReference type="ARBA" id="ARBA00032581"/>
    </source>
</evidence>
<evidence type="ECO:0000256" key="3">
    <source>
        <dbReference type="ARBA" id="ARBA00007401"/>
    </source>
</evidence>
<dbReference type="PANTHER" id="PTHR43730">
    <property type="entry name" value="BETA-MANNOSIDASE"/>
    <property type="match status" value="1"/>
</dbReference>
<dbReference type="Pfam" id="PF17753">
    <property type="entry name" value="Ig_mannosidase"/>
    <property type="match status" value="1"/>
</dbReference>
<dbReference type="EMBL" id="FNVS01000006">
    <property type="protein sequence ID" value="SEF75802.1"/>
    <property type="molecule type" value="Genomic_DNA"/>
</dbReference>
<evidence type="ECO:0000256" key="9">
    <source>
        <dbReference type="ARBA" id="ARBA00023157"/>
    </source>
</evidence>
<sequence length="854" mass="96995">MLLCATVLSVQAQKSMDEIDRESFNAQYKPFQKAGISVTLKPQAIVHSQPTKDLMLNGNWQLAKGGNEKERLGGNWPDAITASVPGSVHGSLWKAGIIPDPYLRQNDSIATRQSYEAAWWYKKEFSITDKLNAPRLIFDGIANKCTVWLNGVKLGNHEGMFGGPFFDVNKLLKEKNTLIVKLEPIPRIFEENDSTLSNTSWRNTVVFNCVYGWHYSRIPSLGIWRPVYIKNHASVEIEHPFIATRSLDGDMSLQLTLRSASDKPKGTLKVSVLPDNFEGEETSFDYKIASSRKEETVCFDFKIKNPRLWWPNGKGDPNLYKLKISFVPDNQGTADYAETSFGIRTIKMAPSPEGVSPDRYNWTFVINDKPMFVKGTGWCTMDQLMDFPREKYDHLLSIAKQQNIQMLRAWGGGIPETDDFYDLCNRYGIMIIQEWPTAWDSHLTQPYNVLKETVELNTLRIRNNPCLVMYGGGNESPAPFGEAIDMIGRTSIELDGTRPFHRGEPWGGSTHNYYCWWERAHLNHALNMTSPFWGEFGIASLPQKESVMKYLSDSEKNVWPLGQKSDFVHHTPIFGIASDLQRLAQYSGYLMPDNTIDHFITGSQLAQVVAVRHTLERARTRWPESSGALYYKLNDNYPAASWAAVDWFGAIKPVHYFVQNSFAPLASVILFNQTNMSSQAVSLPVFLLDDNLDLKGKSWEINISCYNHTLALVKQKSFQGQDNQKEVNQLGSLNLDTDQTRSPALLFVSEVRSEDKLLFRTFYFMNFEVQKGSLFNLPRTTLATERSGNRIKITNTGKLPAVGVNIQCPENEYRLIVSENFFWLNPGESKTVDVNLSEEIKTDCWNLEGNPFIN</sequence>
<comment type="function">
    <text evidence="2">Exoglycosidase that cleaves the single beta-linked mannose residue from the non-reducing end of all N-linked glycoprotein oligosaccharides.</text>
</comment>
<dbReference type="InterPro" id="IPR041625">
    <property type="entry name" value="Beta-mannosidase_Ig"/>
</dbReference>
<feature type="domain" description="Beta-mannosidase Ig-fold" evidence="15">
    <location>
        <begin position="779"/>
        <end position="840"/>
    </location>
</feature>
<evidence type="ECO:0000313" key="17">
    <source>
        <dbReference type="EMBL" id="SEF75802.1"/>
    </source>
</evidence>
<dbReference type="Gene3D" id="2.60.120.260">
    <property type="entry name" value="Galactose-binding domain-like"/>
    <property type="match status" value="1"/>
</dbReference>
<feature type="domain" description="Glycoside hydrolase family 2 catalytic" evidence="14">
    <location>
        <begin position="363"/>
        <end position="502"/>
    </location>
</feature>
<evidence type="ECO:0000259" key="14">
    <source>
        <dbReference type="Pfam" id="PF02836"/>
    </source>
</evidence>
<keyword evidence="8" id="KW-0378">Hydrolase</keyword>
<evidence type="ECO:0000259" key="13">
    <source>
        <dbReference type="Pfam" id="PF00703"/>
    </source>
</evidence>
<proteinExistence type="inferred from homology"/>